<dbReference type="GO" id="GO:0008237">
    <property type="term" value="F:metallopeptidase activity"/>
    <property type="evidence" value="ECO:0007669"/>
    <property type="project" value="UniProtKB-KW"/>
</dbReference>
<dbReference type="SUPFAM" id="SSF53187">
    <property type="entry name" value="Zn-dependent exopeptidases"/>
    <property type="match status" value="1"/>
</dbReference>
<comment type="cofactor">
    <cofactor evidence="1 10">
        <name>Zn(2+)</name>
        <dbReference type="ChEBI" id="CHEBI:29105"/>
    </cofactor>
</comment>
<reference evidence="11" key="1">
    <citation type="submission" date="2020-10" db="EMBL/GenBank/DDBJ databases">
        <authorList>
            <person name="Gilroy R."/>
        </authorList>
    </citation>
    <scope>NUCLEOTIDE SEQUENCE</scope>
    <source>
        <strain evidence="11">ChiSjej5B23-6657</strain>
    </source>
</reference>
<gene>
    <name evidence="11" type="ORF">IAA55_07320</name>
</gene>
<dbReference type="PANTHER" id="PTHR28570:SF3">
    <property type="entry name" value="ASPARTYL AMINOPEPTIDASE"/>
    <property type="match status" value="1"/>
</dbReference>
<evidence type="ECO:0000256" key="5">
    <source>
        <dbReference type="ARBA" id="ARBA00022723"/>
    </source>
</evidence>
<dbReference type="GO" id="GO:0008270">
    <property type="term" value="F:zinc ion binding"/>
    <property type="evidence" value="ECO:0007669"/>
    <property type="project" value="InterPro"/>
</dbReference>
<keyword evidence="4 9" id="KW-0645">Protease</keyword>
<reference evidence="11" key="2">
    <citation type="journal article" date="2021" name="PeerJ">
        <title>Extensive microbial diversity within the chicken gut microbiome revealed by metagenomics and culture.</title>
        <authorList>
            <person name="Gilroy R."/>
            <person name="Ravi A."/>
            <person name="Getino M."/>
            <person name="Pursley I."/>
            <person name="Horton D.L."/>
            <person name="Alikhan N.F."/>
            <person name="Baker D."/>
            <person name="Gharbi K."/>
            <person name="Hall N."/>
            <person name="Watson M."/>
            <person name="Adriaenssens E.M."/>
            <person name="Foster-Nyarko E."/>
            <person name="Jarju S."/>
            <person name="Secka A."/>
            <person name="Antonio M."/>
            <person name="Oren A."/>
            <person name="Chaudhuri R.R."/>
            <person name="La Ragione R."/>
            <person name="Hildebrand F."/>
            <person name="Pallen M.J."/>
        </authorList>
    </citation>
    <scope>NUCLEOTIDE SEQUENCE</scope>
    <source>
        <strain evidence="11">ChiSjej5B23-6657</strain>
    </source>
</reference>
<keyword evidence="3 9" id="KW-0031">Aminopeptidase</keyword>
<dbReference type="InterPro" id="IPR001948">
    <property type="entry name" value="Peptidase_M18"/>
</dbReference>
<dbReference type="GO" id="GO:0005737">
    <property type="term" value="C:cytoplasm"/>
    <property type="evidence" value="ECO:0007669"/>
    <property type="project" value="UniProtKB-ARBA"/>
</dbReference>
<sequence>MEENRKRYDDENGKEKGVAIKSGVGQRLARYLTGGVSPYHVVRQCVEDLSNRGFEELTMSGDWHLREGGRYYINHHGTTLLAFALPKREAMLAGGNGLTGERAPSLRIACAHTDFPCLRIKPAPDLTGNGYHRLNTEVYGGAILNTWLDRPLGIAGRVVLASGDPFAPEERLYDSGRPILTVPNLAIHMNPEINKGQALNRQTDLMPLFAAEVGACGDGRDGEKAENGGEFSDFLQTELGETKDPLEYDLTVYVAEEPALLGRDREFLSAPRIDNISSVAAVMENLTAFSDAEPECLQVAAFFDHEEIGSRTKQGALSALLTDALEKLYESVGYSARQAKDAIYDGMMLSVDVAHALHPNHPEKADVTSRPVMTRGFCIKQAAAQSYATDAAAIAVVEQLARQHGIRCQRYANRSDMAGGSTLGSLSSALLPMRTVDIGIPVLAMHSARELMGVSDLEALGELIGVFYGCGKERR</sequence>
<evidence type="ECO:0000256" key="9">
    <source>
        <dbReference type="RuleBase" id="RU004386"/>
    </source>
</evidence>
<comment type="caution">
    <text evidence="11">The sequence shown here is derived from an EMBL/GenBank/DDBJ whole genome shotgun (WGS) entry which is preliminary data.</text>
</comment>
<evidence type="ECO:0000256" key="7">
    <source>
        <dbReference type="ARBA" id="ARBA00022833"/>
    </source>
</evidence>
<organism evidence="11 12">
    <name type="scientific">Candidatus Pullilachnospira gallistercoris</name>
    <dbReference type="NCBI Taxonomy" id="2840911"/>
    <lineage>
        <taxon>Bacteria</taxon>
        <taxon>Bacillati</taxon>
        <taxon>Bacillota</taxon>
        <taxon>Clostridia</taxon>
        <taxon>Lachnospirales</taxon>
        <taxon>Lachnospiraceae</taxon>
        <taxon>Lachnospiraceae incertae sedis</taxon>
        <taxon>Candidatus Pullilachnospira</taxon>
    </lineage>
</organism>
<dbReference type="Proteomes" id="UP000823912">
    <property type="component" value="Unassembled WGS sequence"/>
</dbReference>
<proteinExistence type="inferred from homology"/>
<dbReference type="GO" id="GO:0004177">
    <property type="term" value="F:aminopeptidase activity"/>
    <property type="evidence" value="ECO:0007669"/>
    <property type="project" value="UniProtKB-KW"/>
</dbReference>
<evidence type="ECO:0000256" key="3">
    <source>
        <dbReference type="ARBA" id="ARBA00022438"/>
    </source>
</evidence>
<evidence type="ECO:0000313" key="11">
    <source>
        <dbReference type="EMBL" id="HIR71075.1"/>
    </source>
</evidence>
<dbReference type="PRINTS" id="PR00932">
    <property type="entry name" value="AMINO1PTASE"/>
</dbReference>
<dbReference type="NCBIfam" id="NF002759">
    <property type="entry name" value="PRK02813.1"/>
    <property type="match status" value="1"/>
</dbReference>
<dbReference type="Pfam" id="PF02127">
    <property type="entry name" value="Peptidase_M18"/>
    <property type="match status" value="1"/>
</dbReference>
<keyword evidence="8 9" id="KW-0482">Metalloprotease</keyword>
<dbReference type="EC" id="3.4.11.-" evidence="10"/>
<dbReference type="Gene3D" id="2.30.250.10">
    <property type="entry name" value="Aminopeptidase i, Domain 2"/>
    <property type="match status" value="1"/>
</dbReference>
<accession>A0A9D1JB15</accession>
<keyword evidence="5 9" id="KW-0479">Metal-binding</keyword>
<evidence type="ECO:0000256" key="4">
    <source>
        <dbReference type="ARBA" id="ARBA00022670"/>
    </source>
</evidence>
<evidence type="ECO:0000256" key="1">
    <source>
        <dbReference type="ARBA" id="ARBA00001947"/>
    </source>
</evidence>
<evidence type="ECO:0000256" key="8">
    <source>
        <dbReference type="ARBA" id="ARBA00023049"/>
    </source>
</evidence>
<evidence type="ECO:0000256" key="6">
    <source>
        <dbReference type="ARBA" id="ARBA00022801"/>
    </source>
</evidence>
<evidence type="ECO:0000256" key="2">
    <source>
        <dbReference type="ARBA" id="ARBA00008290"/>
    </source>
</evidence>
<evidence type="ECO:0000256" key="10">
    <source>
        <dbReference type="RuleBase" id="RU004387"/>
    </source>
</evidence>
<dbReference type="AlphaFoldDB" id="A0A9D1JB15"/>
<dbReference type="InterPro" id="IPR023358">
    <property type="entry name" value="Peptidase_M18_dom2"/>
</dbReference>
<dbReference type="EMBL" id="DVHM01000115">
    <property type="protein sequence ID" value="HIR71075.1"/>
    <property type="molecule type" value="Genomic_DNA"/>
</dbReference>
<keyword evidence="6 9" id="KW-0378">Hydrolase</keyword>
<name>A0A9D1JB15_9FIRM</name>
<dbReference type="PANTHER" id="PTHR28570">
    <property type="entry name" value="ASPARTYL AMINOPEPTIDASE"/>
    <property type="match status" value="1"/>
</dbReference>
<evidence type="ECO:0000313" key="12">
    <source>
        <dbReference type="Proteomes" id="UP000823912"/>
    </source>
</evidence>
<protein>
    <recommendedName>
        <fullName evidence="10">M18 family aminopeptidase</fullName>
        <ecNumber evidence="10">3.4.11.-</ecNumber>
    </recommendedName>
</protein>
<comment type="similarity">
    <text evidence="2 9">Belongs to the peptidase M18 family.</text>
</comment>
<keyword evidence="7 9" id="KW-0862">Zinc</keyword>
<dbReference type="SUPFAM" id="SSF101821">
    <property type="entry name" value="Aminopeptidase/glucanase lid domain"/>
    <property type="match status" value="1"/>
</dbReference>
<dbReference type="Gene3D" id="3.40.630.10">
    <property type="entry name" value="Zn peptidases"/>
    <property type="match status" value="1"/>
</dbReference>
<dbReference type="GO" id="GO:0006508">
    <property type="term" value="P:proteolysis"/>
    <property type="evidence" value="ECO:0007669"/>
    <property type="project" value="UniProtKB-KW"/>
</dbReference>